<comment type="caution">
    <text evidence="1">The sequence shown here is derived from an EMBL/GenBank/DDBJ whole genome shotgun (WGS) entry which is preliminary data.</text>
</comment>
<gene>
    <name evidence="1" type="ORF">MENTE1834_LOCUS40241</name>
</gene>
<keyword evidence="2" id="KW-1185">Reference proteome</keyword>
<dbReference type="Proteomes" id="UP001497535">
    <property type="component" value="Unassembled WGS sequence"/>
</dbReference>
<evidence type="ECO:0000313" key="1">
    <source>
        <dbReference type="EMBL" id="CAK5092929.1"/>
    </source>
</evidence>
<sequence length="159" mass="17944">MLVNAEHVPSRLPYTSYSKREKEEAKGSITPTSIFIFLSRQSPKNFSKKIFSEGPYVGPSGIAYSLLRVTQINKNLDLTKQTKNILETQSKISSNSSNKSKYLNGRAGFYLIKFLANLIDLDNFKRKIGKLIEYVVDETEDNEILNGRAGFLAGFLVLR</sequence>
<protein>
    <submittedName>
        <fullName evidence="1">Uncharacterized protein</fullName>
    </submittedName>
</protein>
<reference evidence="1" key="1">
    <citation type="submission" date="2023-11" db="EMBL/GenBank/DDBJ databases">
        <authorList>
            <person name="Poullet M."/>
        </authorList>
    </citation>
    <scope>NUCLEOTIDE SEQUENCE</scope>
    <source>
        <strain evidence="1">E1834</strain>
    </source>
</reference>
<proteinExistence type="predicted"/>
<name>A0ACB1AM39_MELEN</name>
<dbReference type="EMBL" id="CAVMJV010000094">
    <property type="protein sequence ID" value="CAK5092929.1"/>
    <property type="molecule type" value="Genomic_DNA"/>
</dbReference>
<accession>A0ACB1AM39</accession>
<organism evidence="1 2">
    <name type="scientific">Meloidogyne enterolobii</name>
    <name type="common">Root-knot nematode worm</name>
    <name type="synonym">Meloidogyne mayaguensis</name>
    <dbReference type="NCBI Taxonomy" id="390850"/>
    <lineage>
        <taxon>Eukaryota</taxon>
        <taxon>Metazoa</taxon>
        <taxon>Ecdysozoa</taxon>
        <taxon>Nematoda</taxon>
        <taxon>Chromadorea</taxon>
        <taxon>Rhabditida</taxon>
        <taxon>Tylenchina</taxon>
        <taxon>Tylenchomorpha</taxon>
        <taxon>Tylenchoidea</taxon>
        <taxon>Meloidogynidae</taxon>
        <taxon>Meloidogyninae</taxon>
        <taxon>Meloidogyne</taxon>
    </lineage>
</organism>
<evidence type="ECO:0000313" key="2">
    <source>
        <dbReference type="Proteomes" id="UP001497535"/>
    </source>
</evidence>